<reference evidence="7" key="2">
    <citation type="submission" date="2023-03" db="EMBL/GenBank/DDBJ databases">
        <authorList>
            <person name="Inwood S.N."/>
            <person name="Skelly J.G."/>
            <person name="Guhlin J."/>
            <person name="Harrop T.W.R."/>
            <person name="Goldson S.G."/>
            <person name="Dearden P.K."/>
        </authorList>
    </citation>
    <scope>NUCLEOTIDE SEQUENCE</scope>
    <source>
        <strain evidence="7">Irish</strain>
        <tissue evidence="7">Whole body</tissue>
    </source>
</reference>
<proteinExistence type="predicted"/>
<feature type="compositionally biased region" description="Polar residues" evidence="5">
    <location>
        <begin position="294"/>
        <end position="315"/>
    </location>
</feature>
<feature type="region of interest" description="Disordered" evidence="5">
    <location>
        <begin position="274"/>
        <end position="326"/>
    </location>
</feature>
<evidence type="ECO:0000256" key="1">
    <source>
        <dbReference type="ARBA" id="ARBA00004555"/>
    </source>
</evidence>
<dbReference type="InterPro" id="IPR022091">
    <property type="entry name" value="TMF_TATA-bd"/>
</dbReference>
<feature type="region of interest" description="Disordered" evidence="5">
    <location>
        <begin position="571"/>
        <end position="645"/>
    </location>
</feature>
<dbReference type="EMBL" id="JAQQBS010000002">
    <property type="protein sequence ID" value="KAK0173760.1"/>
    <property type="molecule type" value="Genomic_DNA"/>
</dbReference>
<evidence type="ECO:0000313" key="8">
    <source>
        <dbReference type="Proteomes" id="UP001168990"/>
    </source>
</evidence>
<reference evidence="7" key="1">
    <citation type="journal article" date="2023" name="bioRxiv">
        <title>Scaffold-level genome assemblies of two parasitoid biocontrol wasps reveal the parthenogenesis mechanism and an associated novel virus.</title>
        <authorList>
            <person name="Inwood S."/>
            <person name="Skelly J."/>
            <person name="Guhlin J."/>
            <person name="Harrop T."/>
            <person name="Goldson S."/>
            <person name="Dearden P."/>
        </authorList>
    </citation>
    <scope>NUCLEOTIDE SEQUENCE</scope>
    <source>
        <strain evidence="7">Irish</strain>
        <tissue evidence="7">Whole body</tissue>
    </source>
</reference>
<evidence type="ECO:0000256" key="5">
    <source>
        <dbReference type="SAM" id="MobiDB-lite"/>
    </source>
</evidence>
<feature type="compositionally biased region" description="Basic and acidic residues" evidence="5">
    <location>
        <begin position="571"/>
        <end position="586"/>
    </location>
</feature>
<feature type="compositionally biased region" description="Low complexity" evidence="5">
    <location>
        <begin position="232"/>
        <end position="246"/>
    </location>
</feature>
<organism evidence="7 8">
    <name type="scientific">Microctonus aethiopoides</name>
    <dbReference type="NCBI Taxonomy" id="144406"/>
    <lineage>
        <taxon>Eukaryota</taxon>
        <taxon>Metazoa</taxon>
        <taxon>Ecdysozoa</taxon>
        <taxon>Arthropoda</taxon>
        <taxon>Hexapoda</taxon>
        <taxon>Insecta</taxon>
        <taxon>Pterygota</taxon>
        <taxon>Neoptera</taxon>
        <taxon>Endopterygota</taxon>
        <taxon>Hymenoptera</taxon>
        <taxon>Apocrita</taxon>
        <taxon>Ichneumonoidea</taxon>
        <taxon>Braconidae</taxon>
        <taxon>Euphorinae</taxon>
        <taxon>Microctonus</taxon>
    </lineage>
</organism>
<feature type="compositionally biased region" description="Polar residues" evidence="5">
    <location>
        <begin position="617"/>
        <end position="640"/>
    </location>
</feature>
<evidence type="ECO:0000256" key="4">
    <source>
        <dbReference type="SAM" id="Coils"/>
    </source>
</evidence>
<accession>A0AA39FQ36</accession>
<evidence type="ECO:0000256" key="2">
    <source>
        <dbReference type="ARBA" id="ARBA00023034"/>
    </source>
</evidence>
<dbReference type="Pfam" id="PF12329">
    <property type="entry name" value="TMF_DNA_bd"/>
    <property type="match status" value="1"/>
</dbReference>
<keyword evidence="3 4" id="KW-0175">Coiled coil</keyword>
<dbReference type="GO" id="GO:0005794">
    <property type="term" value="C:Golgi apparatus"/>
    <property type="evidence" value="ECO:0007669"/>
    <property type="project" value="UniProtKB-SubCell"/>
</dbReference>
<feature type="coiled-coil region" evidence="4">
    <location>
        <begin position="1026"/>
        <end position="1106"/>
    </location>
</feature>
<dbReference type="InterPro" id="IPR052602">
    <property type="entry name" value="Growth_transcription_reg"/>
</dbReference>
<feature type="coiled-coil region" evidence="4">
    <location>
        <begin position="801"/>
        <end position="891"/>
    </location>
</feature>
<comment type="subcellular location">
    <subcellularLocation>
        <location evidence="1">Golgi apparatus</location>
    </subcellularLocation>
</comment>
<feature type="region of interest" description="Disordered" evidence="5">
    <location>
        <begin position="221"/>
        <end position="255"/>
    </location>
</feature>
<sequence>MSWFDASGFASLAKTALKEAQKTIDKALDIKEEEQRAAETPMIDDTNFFATWGIKTDNSINVQSPSSSSKQDTSIWGSFTGSFFEAQGSVNNTDNKVMKNSGSLDEATDQFPDTPSITPSLSLPDRLVHAQTNIEINSLNGESPSSDDSSVNRFDKLERKKSNNVQLINLESNINTETDLGKDHNDKEDLTIRRINRVSIISSESDKKSSESVEILGSRSWTNTDCTTTPESDVVSASDSLSSSTVDPKKNSESVEILPDSLLTSPSSVEVLEDHSKTESPFLSPIDHCLKSPDATTTSIEPDSGESLQESSSDISPYASPMQETKSTLDNDINEEVTNFNTPLASSTVTIADRPLSPAAIEPVVNAEELDEISQAEDSYTSASESTVMTIMETLHQQLDQAKGKMHESCLESTKPVFHPSMSNSQLETSMDSLKDVKQSLHLSLEPITTQPIRKTESLAEKMESFDPDLVKSATIEPLNVFSTDYVKTTGTQQEFSGQETHSAAMLTDSSCEGTLLDTSSEDNVILKDIKRVDSEITEVPLSSSCYVKNMLADAMVEKTELLVDLERQGLPREHSPISSESRSDLVKIGSDQASGHTSGDELETTTSSDIEIISRYSPNGDSSSTQSRQSPANLHTNKSGDLLTKTLKIRGHSRELSEISIGSDAGSHEMEKLRKRIQEINEILEMRESKLIDVSRINMDLHEQNNHLKLQLENWEKRGQQHQDLNSITDEYTQRMSALEKKFQQTIRERDVLKDQLEALKKELTSQSSMANIEKDEIIKQLREEGEKLSKQQLQHSNIIKKLRAKEKENELTIKSQKEQLDEQNLELDRLKRSLYAKEEVERSQIDAVHTLTARVKKQEKDISSLQEKLDNALHKMNAYKTSLDAAKTELSDTKLNFSIVEEELKQVLDSAGESCQLSVQVDDLKAKLRQEEEGHVKQIEIMKQENHELLKRLEELKVLNEEQSESVSLATKPLLRQIEQLQANLAQKSKIIVKQEKYMSEKIDKLQIKLDNMATTDRSLMEENVNLKSKLSTMESQVKRYDEKQLKLEESCDKLKEERTELSAEIVRLKLTIENLEKNHSEEIKELKRETESLRNKLSIEKAAIDAEKRKNHPTLDQQQSIGDESRVSPTSSIRRDSISSTSSVWLAFNDSVFDTSSGRYPNVYDGLRTSTNTTSTIETLQAQLKAREGEIQTLQWEMSRRNTERDALSMELSKLTMNVEELSNKLTEVEALNTNLNEIQTRYDALLQMYGEKVEETEELRLDLEDVKDMYKSQIDQLLKRDV</sequence>
<dbReference type="Pfam" id="PF12325">
    <property type="entry name" value="TMF_TATA_bd"/>
    <property type="match status" value="1"/>
</dbReference>
<feature type="compositionally biased region" description="Polar residues" evidence="5">
    <location>
        <begin position="221"/>
        <end position="231"/>
    </location>
</feature>
<dbReference type="GO" id="GO:0005783">
    <property type="term" value="C:endoplasmic reticulum"/>
    <property type="evidence" value="ECO:0007669"/>
    <property type="project" value="TreeGrafter"/>
</dbReference>
<comment type="caution">
    <text evidence="7">The sequence shown here is derived from an EMBL/GenBank/DDBJ whole genome shotgun (WGS) entry which is preliminary data.</text>
</comment>
<dbReference type="InterPro" id="IPR022092">
    <property type="entry name" value="TMF_DNA-bd"/>
</dbReference>
<dbReference type="SUPFAM" id="SSF90257">
    <property type="entry name" value="Myosin rod fragments"/>
    <property type="match status" value="1"/>
</dbReference>
<feature type="region of interest" description="Disordered" evidence="5">
    <location>
        <begin position="99"/>
        <end position="122"/>
    </location>
</feature>
<evidence type="ECO:0000313" key="7">
    <source>
        <dbReference type="EMBL" id="KAK0173760.1"/>
    </source>
</evidence>
<name>A0AA39FQ36_9HYME</name>
<evidence type="ECO:0000256" key="3">
    <source>
        <dbReference type="ARBA" id="ARBA00023054"/>
    </source>
</evidence>
<gene>
    <name evidence="7" type="ORF">PV328_006908</name>
</gene>
<dbReference type="PANTHER" id="PTHR46515">
    <property type="entry name" value="TATA ELEMENT MODULATORY FACTOR TMF1"/>
    <property type="match status" value="1"/>
</dbReference>
<evidence type="ECO:0000259" key="6">
    <source>
        <dbReference type="Pfam" id="PF12325"/>
    </source>
</evidence>
<dbReference type="PANTHER" id="PTHR46515:SF1">
    <property type="entry name" value="TATA ELEMENT MODULATORY FACTOR"/>
    <property type="match status" value="1"/>
</dbReference>
<keyword evidence="2" id="KW-0333">Golgi apparatus</keyword>
<dbReference type="Gene3D" id="1.20.1170.10">
    <property type="match status" value="1"/>
</dbReference>
<keyword evidence="8" id="KW-1185">Reference proteome</keyword>
<feature type="coiled-coil region" evidence="4">
    <location>
        <begin position="671"/>
        <end position="775"/>
    </location>
</feature>
<protein>
    <recommendedName>
        <fullName evidence="6">TATA element modulatory factor 1 TATA binding domain-containing protein</fullName>
    </recommendedName>
</protein>
<feature type="coiled-coil region" evidence="4">
    <location>
        <begin position="1180"/>
        <end position="1277"/>
    </location>
</feature>
<feature type="coiled-coil region" evidence="4">
    <location>
        <begin position="927"/>
        <end position="968"/>
    </location>
</feature>
<feature type="compositionally biased region" description="Polar residues" evidence="5">
    <location>
        <begin position="111"/>
        <end position="121"/>
    </location>
</feature>
<dbReference type="Proteomes" id="UP001168990">
    <property type="component" value="Unassembled WGS sequence"/>
</dbReference>
<feature type="region of interest" description="Disordered" evidence="5">
    <location>
        <begin position="1110"/>
        <end position="1137"/>
    </location>
</feature>
<feature type="domain" description="TATA element modulatory factor 1 TATA binding" evidence="6">
    <location>
        <begin position="1173"/>
        <end position="1281"/>
    </location>
</feature>